<keyword evidence="1" id="KW-0472">Membrane</keyword>
<feature type="transmembrane region" description="Helical" evidence="1">
    <location>
        <begin position="102"/>
        <end position="122"/>
    </location>
</feature>
<dbReference type="EMBL" id="CACSIM010000001">
    <property type="protein sequence ID" value="CAA0081085.1"/>
    <property type="molecule type" value="Genomic_DNA"/>
</dbReference>
<keyword evidence="1" id="KW-1133">Transmembrane helix</keyword>
<dbReference type="Proteomes" id="UP000439591">
    <property type="component" value="Unassembled WGS sequence"/>
</dbReference>
<sequence length="125" mass="13690">MLPNHRNFYYSDVGLFLLLATPWLNEWVIGLVLSFGDTDFFVGSAKTMLTTFVGIAGVLGLGFSLLRLNTPDSRSIVMISFFVKLFAGSWMLFAYFQGISLILLIFAVADLGAALVLSAALIKQT</sequence>
<protein>
    <submittedName>
        <fullName evidence="2">Uncharacterized protein</fullName>
    </submittedName>
</protein>
<dbReference type="OrthoDB" id="5741267at2"/>
<dbReference type="EMBL" id="CACSIK010000001">
    <property type="protein sequence ID" value="CAA0085144.1"/>
    <property type="molecule type" value="Genomic_DNA"/>
</dbReference>
<reference evidence="4 5" key="1">
    <citation type="submission" date="2019-11" db="EMBL/GenBank/DDBJ databases">
        <authorList>
            <person name="Holert J."/>
        </authorList>
    </citation>
    <scope>NUCLEOTIDE SEQUENCE [LARGE SCALE GENOMIC DNA]</scope>
    <source>
        <strain evidence="2">BC3_2A</strain>
        <strain evidence="3">SB11_1A</strain>
    </source>
</reference>
<evidence type="ECO:0000313" key="2">
    <source>
        <dbReference type="EMBL" id="CAA0081085.1"/>
    </source>
</evidence>
<feature type="transmembrane region" description="Helical" evidence="1">
    <location>
        <begin position="12"/>
        <end position="36"/>
    </location>
</feature>
<dbReference type="Proteomes" id="UP000435877">
    <property type="component" value="Unassembled WGS sequence"/>
</dbReference>
<feature type="transmembrane region" description="Helical" evidence="1">
    <location>
        <begin position="48"/>
        <end position="68"/>
    </location>
</feature>
<dbReference type="RefSeq" id="WP_159267467.1">
    <property type="nucleotide sequence ID" value="NZ_CACSIK010000001.1"/>
</dbReference>
<accession>A0A5S9MWI5</accession>
<evidence type="ECO:0000313" key="3">
    <source>
        <dbReference type="EMBL" id="CAA0085144.1"/>
    </source>
</evidence>
<dbReference type="AlphaFoldDB" id="A0A5S9MWI5"/>
<evidence type="ECO:0000313" key="5">
    <source>
        <dbReference type="Proteomes" id="UP000439591"/>
    </source>
</evidence>
<gene>
    <name evidence="3" type="ORF">IHBHHGIJ_00801</name>
    <name evidence="2" type="ORF">KFEGEMFD_00349</name>
</gene>
<evidence type="ECO:0000313" key="4">
    <source>
        <dbReference type="Proteomes" id="UP000435877"/>
    </source>
</evidence>
<keyword evidence="1" id="KW-0812">Transmembrane</keyword>
<name>A0A5S9MWI5_9GAMM</name>
<feature type="transmembrane region" description="Helical" evidence="1">
    <location>
        <begin position="75"/>
        <end position="96"/>
    </location>
</feature>
<organism evidence="2 5">
    <name type="scientific">Zhongshania aliphaticivorans</name>
    <dbReference type="NCBI Taxonomy" id="1470434"/>
    <lineage>
        <taxon>Bacteria</taxon>
        <taxon>Pseudomonadati</taxon>
        <taxon>Pseudomonadota</taxon>
        <taxon>Gammaproteobacteria</taxon>
        <taxon>Cellvibrionales</taxon>
        <taxon>Spongiibacteraceae</taxon>
        <taxon>Zhongshania</taxon>
    </lineage>
</organism>
<keyword evidence="4" id="KW-1185">Reference proteome</keyword>
<evidence type="ECO:0000256" key="1">
    <source>
        <dbReference type="SAM" id="Phobius"/>
    </source>
</evidence>
<proteinExistence type="predicted"/>